<dbReference type="NCBIfam" id="NF045798">
    <property type="entry name" value="DsrP"/>
    <property type="match status" value="1"/>
</dbReference>
<evidence type="ECO:0000256" key="3">
    <source>
        <dbReference type="ARBA" id="ARBA00022475"/>
    </source>
</evidence>
<keyword evidence="5 7" id="KW-1133">Transmembrane helix</keyword>
<proteinExistence type="inferred from homology"/>
<feature type="transmembrane region" description="Helical" evidence="7">
    <location>
        <begin position="219"/>
        <end position="238"/>
    </location>
</feature>
<evidence type="ECO:0000256" key="2">
    <source>
        <dbReference type="ARBA" id="ARBA00008929"/>
    </source>
</evidence>
<organism evidence="8 9">
    <name type="scientific">Geothrix limicola</name>
    <dbReference type="NCBI Taxonomy" id="2927978"/>
    <lineage>
        <taxon>Bacteria</taxon>
        <taxon>Pseudomonadati</taxon>
        <taxon>Acidobacteriota</taxon>
        <taxon>Holophagae</taxon>
        <taxon>Holophagales</taxon>
        <taxon>Holophagaceae</taxon>
        <taxon>Geothrix</taxon>
    </lineage>
</organism>
<accession>A0ABQ5QB93</accession>
<name>A0ABQ5QB93_9BACT</name>
<comment type="subcellular location">
    <subcellularLocation>
        <location evidence="1">Cell membrane</location>
        <topology evidence="1">Multi-pass membrane protein</topology>
    </subcellularLocation>
</comment>
<feature type="transmembrane region" description="Helical" evidence="7">
    <location>
        <begin position="304"/>
        <end position="324"/>
    </location>
</feature>
<keyword evidence="3" id="KW-1003">Cell membrane</keyword>
<keyword evidence="9" id="KW-1185">Reference proteome</keyword>
<evidence type="ECO:0000256" key="6">
    <source>
        <dbReference type="ARBA" id="ARBA00023136"/>
    </source>
</evidence>
<dbReference type="PANTHER" id="PTHR43044:SF2">
    <property type="entry name" value="POLYSULPHIDE REDUCTASE NRFD"/>
    <property type="match status" value="1"/>
</dbReference>
<protein>
    <submittedName>
        <fullName evidence="8">Menaquinol oxidoreductase</fullName>
    </submittedName>
</protein>
<dbReference type="InterPro" id="IPR005614">
    <property type="entry name" value="NrfD-like"/>
</dbReference>
<feature type="transmembrane region" description="Helical" evidence="7">
    <location>
        <begin position="100"/>
        <end position="122"/>
    </location>
</feature>
<dbReference type="PANTHER" id="PTHR43044">
    <property type="match status" value="1"/>
</dbReference>
<reference evidence="8 9" key="1">
    <citation type="journal article" date="2023" name="Antonie Van Leeuwenhoek">
        <title>Mesoterricola silvestris gen. nov., sp. nov., Mesoterricola sediminis sp. nov., Geothrix oryzae sp. nov., Geothrix edaphica sp. nov., Geothrix rubra sp. nov., and Geothrix limicola sp. nov., six novel members of Acidobacteriota isolated from soils.</title>
        <authorList>
            <person name="Itoh H."/>
            <person name="Sugisawa Y."/>
            <person name="Mise K."/>
            <person name="Xu Z."/>
            <person name="Kuniyasu M."/>
            <person name="Ushijima N."/>
            <person name="Kawano K."/>
            <person name="Kobayashi E."/>
            <person name="Shiratori Y."/>
            <person name="Masuda Y."/>
            <person name="Senoo K."/>
        </authorList>
    </citation>
    <scope>NUCLEOTIDE SEQUENCE [LARGE SCALE GENOMIC DNA]</scope>
    <source>
        <strain evidence="8 9">Red804</strain>
    </source>
</reference>
<feature type="transmembrane region" description="Helical" evidence="7">
    <location>
        <begin position="378"/>
        <end position="402"/>
    </location>
</feature>
<keyword evidence="6 7" id="KW-0472">Membrane</keyword>
<dbReference type="Proteomes" id="UP001165069">
    <property type="component" value="Unassembled WGS sequence"/>
</dbReference>
<evidence type="ECO:0000313" key="8">
    <source>
        <dbReference type="EMBL" id="GLH71868.1"/>
    </source>
</evidence>
<keyword evidence="4 7" id="KW-0812">Transmembrane</keyword>
<feature type="transmembrane region" description="Helical" evidence="7">
    <location>
        <begin position="336"/>
        <end position="358"/>
    </location>
</feature>
<dbReference type="EMBL" id="BSDE01000001">
    <property type="protein sequence ID" value="GLH71868.1"/>
    <property type="molecule type" value="Genomic_DNA"/>
</dbReference>
<evidence type="ECO:0000256" key="5">
    <source>
        <dbReference type="ARBA" id="ARBA00022989"/>
    </source>
</evidence>
<dbReference type="InterPro" id="IPR054823">
    <property type="entry name" value="DsrP-like"/>
</dbReference>
<feature type="transmembrane region" description="Helical" evidence="7">
    <location>
        <begin position="64"/>
        <end position="88"/>
    </location>
</feature>
<evidence type="ECO:0000256" key="7">
    <source>
        <dbReference type="SAM" id="Phobius"/>
    </source>
</evidence>
<feature type="transmembrane region" description="Helical" evidence="7">
    <location>
        <begin position="142"/>
        <end position="166"/>
    </location>
</feature>
<sequence length="424" mass="47383">MISLRNFKNFIVDTVGLMVHGSRLYYAWVGFLLLLIAVGGIAYLNQLNSGLIVTSMRDQVSWGFYIGNFTFLVGVAAASIMLVIPAYIYDWAPIKEITILGEMLAVTALIMCLGFVMVDIGRPDRFWHIMPLVGRLNWPQSMLAWDVIVLNLYLLLNWFVVTYLLFSSYVEKHYNKKIVLPLVLLSIPMAVSIHTVTAYLYNGLASRPFWNSAILAPRFLASAFCSGPAVLLILLQVLRRTTRLKITDAAIFKIAELMAYTMGFNLFLTAAESFKELYSGTEHMVYFQYLLFGLEKNGVHYNTLVPFAWASIITGFIAFLLFLIPKTRMNWTTLNIGCVLIYASVYIEKGMGLIIPGLTPDALGEIYVYRPSFTEVAVAAGIFSLGALVFTVMLKAAVPMMLGEFTITRGRKASEPVEADPIQA</sequence>
<comment type="similarity">
    <text evidence="2">Belongs to the NrfD family.</text>
</comment>
<feature type="transmembrane region" description="Helical" evidence="7">
    <location>
        <begin position="250"/>
        <end position="271"/>
    </location>
</feature>
<feature type="transmembrane region" description="Helical" evidence="7">
    <location>
        <begin position="178"/>
        <end position="199"/>
    </location>
</feature>
<dbReference type="Pfam" id="PF03916">
    <property type="entry name" value="NrfD"/>
    <property type="match status" value="1"/>
</dbReference>
<evidence type="ECO:0000256" key="4">
    <source>
        <dbReference type="ARBA" id="ARBA00022692"/>
    </source>
</evidence>
<dbReference type="Gene3D" id="1.20.1630.10">
    <property type="entry name" value="Formate dehydrogenase/DMSO reductase domain"/>
    <property type="match status" value="1"/>
</dbReference>
<evidence type="ECO:0000313" key="9">
    <source>
        <dbReference type="Proteomes" id="UP001165069"/>
    </source>
</evidence>
<dbReference type="RefSeq" id="WP_285569534.1">
    <property type="nucleotide sequence ID" value="NZ_BSDE01000001.1"/>
</dbReference>
<evidence type="ECO:0000256" key="1">
    <source>
        <dbReference type="ARBA" id="ARBA00004651"/>
    </source>
</evidence>
<gene>
    <name evidence="8" type="ORF">GETHLI_03700</name>
</gene>
<comment type="caution">
    <text evidence="8">The sequence shown here is derived from an EMBL/GenBank/DDBJ whole genome shotgun (WGS) entry which is preliminary data.</text>
</comment>
<feature type="transmembrane region" description="Helical" evidence="7">
    <location>
        <begin position="24"/>
        <end position="44"/>
    </location>
</feature>